<dbReference type="SUPFAM" id="SSF141571">
    <property type="entry name" value="Pentapeptide repeat-like"/>
    <property type="match status" value="1"/>
</dbReference>
<organism evidence="1 2">
    <name type="scientific">Micromonospora musae</name>
    <dbReference type="NCBI Taxonomy" id="1894970"/>
    <lineage>
        <taxon>Bacteria</taxon>
        <taxon>Bacillati</taxon>
        <taxon>Actinomycetota</taxon>
        <taxon>Actinomycetes</taxon>
        <taxon>Micromonosporales</taxon>
        <taxon>Micromonosporaceae</taxon>
        <taxon>Micromonospora</taxon>
    </lineage>
</organism>
<sequence length="228" mass="24648">MRTTTVGDVTILLPDLDPEGLHQITDLPDDDLHDGLMQDASWRGQQVADRNFRGCRITEADLGEINWEGGALYGCEIVRTDLSGAALTGVNIERCSVTGSRLTGSRLIDVRLKDVLFGNCRFDYATLNRVSAAGSVAFTDCTLVHGTWSSCRLSGVALRSCDLSDLELESCRLDGADLRGNRLHAFAAPLDNLPGVALTENHLPELARMAVDALNIDVRADASRGHGR</sequence>
<dbReference type="InterPro" id="IPR051082">
    <property type="entry name" value="Pentapeptide-BTB/POZ_domain"/>
</dbReference>
<accession>A0A3A9XY48</accession>
<evidence type="ECO:0000313" key="1">
    <source>
        <dbReference type="EMBL" id="RKN30071.1"/>
    </source>
</evidence>
<dbReference type="InterPro" id="IPR001646">
    <property type="entry name" value="5peptide_repeat"/>
</dbReference>
<dbReference type="RefSeq" id="WP_120689982.1">
    <property type="nucleotide sequence ID" value="NZ_RAZT01000010.1"/>
</dbReference>
<dbReference type="Gene3D" id="2.160.20.80">
    <property type="entry name" value="E3 ubiquitin-protein ligase SopA"/>
    <property type="match status" value="1"/>
</dbReference>
<reference evidence="1 2" key="1">
    <citation type="submission" date="2018-09" db="EMBL/GenBank/DDBJ databases">
        <title>Micromonospora sp. nov. MS1-9, isolated from a root of Musa sp.</title>
        <authorList>
            <person name="Kuncharoen N."/>
            <person name="Kudo T."/>
            <person name="Ohkuma M."/>
            <person name="Yuki M."/>
            <person name="Tanasupawat S."/>
        </authorList>
    </citation>
    <scope>NUCLEOTIDE SEQUENCE [LARGE SCALE GENOMIC DNA]</scope>
    <source>
        <strain evidence="1 2">MS1-9</strain>
    </source>
</reference>
<dbReference type="Pfam" id="PF00805">
    <property type="entry name" value="Pentapeptide"/>
    <property type="match status" value="2"/>
</dbReference>
<comment type="caution">
    <text evidence="1">The sequence shown here is derived from an EMBL/GenBank/DDBJ whole genome shotgun (WGS) entry which is preliminary data.</text>
</comment>
<gene>
    <name evidence="1" type="ORF">D7044_21015</name>
</gene>
<protein>
    <submittedName>
        <fullName evidence="1">Pentapeptide repeat-containing protein</fullName>
    </submittedName>
</protein>
<dbReference type="PANTHER" id="PTHR14136">
    <property type="entry name" value="BTB_POZ DOMAIN-CONTAINING PROTEIN KCTD9"/>
    <property type="match status" value="1"/>
</dbReference>
<dbReference type="Proteomes" id="UP000275865">
    <property type="component" value="Unassembled WGS sequence"/>
</dbReference>
<dbReference type="AlphaFoldDB" id="A0A3A9XY48"/>
<proteinExistence type="predicted"/>
<name>A0A3A9XY48_9ACTN</name>
<evidence type="ECO:0000313" key="2">
    <source>
        <dbReference type="Proteomes" id="UP000275865"/>
    </source>
</evidence>
<dbReference type="EMBL" id="RAZT01000010">
    <property type="protein sequence ID" value="RKN30071.1"/>
    <property type="molecule type" value="Genomic_DNA"/>
</dbReference>
<dbReference type="PANTHER" id="PTHR14136:SF17">
    <property type="entry name" value="BTB_POZ DOMAIN-CONTAINING PROTEIN KCTD9"/>
    <property type="match status" value="1"/>
</dbReference>